<dbReference type="InterPro" id="IPR015421">
    <property type="entry name" value="PyrdxlP-dep_Trfase_major"/>
</dbReference>
<evidence type="ECO:0000256" key="4">
    <source>
        <dbReference type="ARBA" id="ARBA00022898"/>
    </source>
</evidence>
<keyword evidence="9" id="KW-1185">Reference proteome</keyword>
<evidence type="ECO:0000256" key="5">
    <source>
        <dbReference type="ARBA" id="ARBA00023239"/>
    </source>
</evidence>
<sequence length="482" mass="50887">MDQHSAPVGTDDVYAALPRALELATEYLQGLPHRPVDASTSYDEVVDALSGPLPDQGTNAVAVVERLAATLGPATIACAGPRYFGLVVGGTLPAALAADWLVSTWDQTAYSRMSSPAGAAIDAVAERWVLDALGLPTRAAVGFVTGGTAGNVVGLLSARHVLLARQGWDVEADGLAQAPRVRVLVGDEVHPSVLQALQMIGLGSRRVERVAVDAQGAMRADALAAALAADSDPAIVCAQVGNVNSGACDPMSEIVAATHEHGGWVHVDGAFGLWASASPRLSALVRGVELADSWSTDAHKWLNVPYDCGLAIVADPQAARSALGANTSYLPTSAEREPGVLVPEMSRRARAVPVYAAFASLGRQGLRQLIERCCEHARRLAETMQATDGFSVCNDVVLNQVLIRADDSDERTWRVAELVRRSGEAWVAGTEWHGRAAIRVSFSNWTTADDDVDRLAEALRQSLAAALFDDGRKVGQKRRGGF</sequence>
<dbReference type="InterPro" id="IPR002129">
    <property type="entry name" value="PyrdxlP-dep_de-COase"/>
</dbReference>
<dbReference type="AlphaFoldDB" id="A0A544W8J4"/>
<dbReference type="SUPFAM" id="SSF53383">
    <property type="entry name" value="PLP-dependent transferases"/>
    <property type="match status" value="1"/>
</dbReference>
<dbReference type="Pfam" id="PF00282">
    <property type="entry name" value="Pyridoxal_deC"/>
    <property type="match status" value="1"/>
</dbReference>
<gene>
    <name evidence="8" type="ORF">D8S82_00660</name>
</gene>
<name>A0A544W8J4_9MYCO</name>
<keyword evidence="4 6" id="KW-0663">Pyridoxal phosphate</keyword>
<protein>
    <submittedName>
        <fullName evidence="8">Aspartate aminotransferase family protein</fullName>
    </submittedName>
</protein>
<dbReference type="PANTHER" id="PTHR11999">
    <property type="entry name" value="GROUP II PYRIDOXAL-5-PHOSPHATE DECARBOXYLASE"/>
    <property type="match status" value="1"/>
</dbReference>
<evidence type="ECO:0000313" key="8">
    <source>
        <dbReference type="EMBL" id="TQR88553.1"/>
    </source>
</evidence>
<feature type="modified residue" description="N6-(pyridoxal phosphate)lysine" evidence="6">
    <location>
        <position position="300"/>
    </location>
</feature>
<dbReference type="Gene3D" id="3.90.1150.10">
    <property type="entry name" value="Aspartate Aminotransferase, domain 1"/>
    <property type="match status" value="1"/>
</dbReference>
<dbReference type="GO" id="GO:0008483">
    <property type="term" value="F:transaminase activity"/>
    <property type="evidence" value="ECO:0007669"/>
    <property type="project" value="UniProtKB-KW"/>
</dbReference>
<dbReference type="Proteomes" id="UP000315759">
    <property type="component" value="Unassembled WGS sequence"/>
</dbReference>
<dbReference type="GO" id="GO:0030170">
    <property type="term" value="F:pyridoxal phosphate binding"/>
    <property type="evidence" value="ECO:0007669"/>
    <property type="project" value="InterPro"/>
</dbReference>
<dbReference type="RefSeq" id="WP_142549863.1">
    <property type="nucleotide sequence ID" value="NZ_VIFX01000001.1"/>
</dbReference>
<comment type="caution">
    <text evidence="8">The sequence shown here is derived from an EMBL/GenBank/DDBJ whole genome shotgun (WGS) entry which is preliminary data.</text>
</comment>
<dbReference type="PANTHER" id="PTHR11999:SF70">
    <property type="entry name" value="MIP05841P"/>
    <property type="match status" value="1"/>
</dbReference>
<keyword evidence="3" id="KW-0210">Decarboxylase</keyword>
<evidence type="ECO:0000256" key="3">
    <source>
        <dbReference type="ARBA" id="ARBA00022793"/>
    </source>
</evidence>
<evidence type="ECO:0000256" key="2">
    <source>
        <dbReference type="ARBA" id="ARBA00009533"/>
    </source>
</evidence>
<dbReference type="InterPro" id="IPR015424">
    <property type="entry name" value="PyrdxlP-dep_Trfase"/>
</dbReference>
<keyword evidence="8" id="KW-0032">Aminotransferase</keyword>
<dbReference type="EMBL" id="VIFX01000001">
    <property type="protein sequence ID" value="TQR88553.1"/>
    <property type="molecule type" value="Genomic_DNA"/>
</dbReference>
<evidence type="ECO:0000256" key="7">
    <source>
        <dbReference type="RuleBase" id="RU000382"/>
    </source>
</evidence>
<proteinExistence type="inferred from homology"/>
<evidence type="ECO:0000256" key="6">
    <source>
        <dbReference type="PIRSR" id="PIRSR602129-50"/>
    </source>
</evidence>
<dbReference type="InterPro" id="IPR015422">
    <property type="entry name" value="PyrdxlP-dep_Trfase_small"/>
</dbReference>
<comment type="cofactor">
    <cofactor evidence="1 6 7">
        <name>pyridoxal 5'-phosphate</name>
        <dbReference type="ChEBI" id="CHEBI:597326"/>
    </cofactor>
</comment>
<keyword evidence="5 7" id="KW-0456">Lyase</keyword>
<dbReference type="GO" id="GO:0019752">
    <property type="term" value="P:carboxylic acid metabolic process"/>
    <property type="evidence" value="ECO:0007669"/>
    <property type="project" value="InterPro"/>
</dbReference>
<evidence type="ECO:0000256" key="1">
    <source>
        <dbReference type="ARBA" id="ARBA00001933"/>
    </source>
</evidence>
<keyword evidence="8" id="KW-0808">Transferase</keyword>
<accession>A0A544W8J4</accession>
<dbReference type="InterPro" id="IPR010977">
    <property type="entry name" value="Aromatic_deC"/>
</dbReference>
<dbReference type="Gene3D" id="3.40.640.10">
    <property type="entry name" value="Type I PLP-dependent aspartate aminotransferase-like (Major domain)"/>
    <property type="match status" value="1"/>
</dbReference>
<organism evidence="8 9">
    <name type="scientific">Mycolicibacterium hodleri</name>
    <dbReference type="NCBI Taxonomy" id="49897"/>
    <lineage>
        <taxon>Bacteria</taxon>
        <taxon>Bacillati</taxon>
        <taxon>Actinomycetota</taxon>
        <taxon>Actinomycetes</taxon>
        <taxon>Mycobacteriales</taxon>
        <taxon>Mycobacteriaceae</taxon>
        <taxon>Mycolicibacterium</taxon>
    </lineage>
</organism>
<reference evidence="8 9" key="1">
    <citation type="submission" date="2018-10" db="EMBL/GenBank/DDBJ databases">
        <title>Draft genome of Mycobacterium hodleri strain B.</title>
        <authorList>
            <person name="Amande T.J."/>
            <person name="Mcgenity T.J."/>
        </authorList>
    </citation>
    <scope>NUCLEOTIDE SEQUENCE [LARGE SCALE GENOMIC DNA]</scope>
    <source>
        <strain evidence="8 9">B</strain>
    </source>
</reference>
<dbReference type="GO" id="GO:0004058">
    <property type="term" value="F:aromatic-L-amino-acid decarboxylase activity"/>
    <property type="evidence" value="ECO:0007669"/>
    <property type="project" value="UniProtKB-ARBA"/>
</dbReference>
<comment type="similarity">
    <text evidence="2 7">Belongs to the group II decarboxylase family.</text>
</comment>
<evidence type="ECO:0000313" key="9">
    <source>
        <dbReference type="Proteomes" id="UP000315759"/>
    </source>
</evidence>